<keyword evidence="5" id="KW-1185">Reference proteome</keyword>
<feature type="region of interest" description="Disordered" evidence="2">
    <location>
        <begin position="1"/>
        <end position="24"/>
    </location>
</feature>
<dbReference type="Pfam" id="PF00326">
    <property type="entry name" value="Peptidase_S9"/>
    <property type="match status" value="1"/>
</dbReference>
<evidence type="ECO:0000259" key="3">
    <source>
        <dbReference type="Pfam" id="PF00326"/>
    </source>
</evidence>
<dbReference type="InterPro" id="IPR001375">
    <property type="entry name" value="Peptidase_S9_cat"/>
</dbReference>
<dbReference type="Gene3D" id="3.40.50.1820">
    <property type="entry name" value="alpha/beta hydrolase"/>
    <property type="match status" value="1"/>
</dbReference>
<feature type="domain" description="Peptidase S9 prolyl oligopeptidase catalytic" evidence="3">
    <location>
        <begin position="356"/>
        <end position="498"/>
    </location>
</feature>
<proteinExistence type="predicted"/>
<protein>
    <submittedName>
        <fullName evidence="4">Prolyl oligopeptidase family protein</fullName>
    </submittedName>
</protein>
<evidence type="ECO:0000313" key="4">
    <source>
        <dbReference type="EMBL" id="MCP2272669.1"/>
    </source>
</evidence>
<dbReference type="PANTHER" id="PTHR42776:SF28">
    <property type="entry name" value="GLUTAMYL ENDOPEPTIDASE, CHLOROPLASTIC-RELATED"/>
    <property type="match status" value="1"/>
</dbReference>
<dbReference type="EMBL" id="JAMTCO010000013">
    <property type="protein sequence ID" value="MCP2272669.1"/>
    <property type="molecule type" value="Genomic_DNA"/>
</dbReference>
<dbReference type="PANTHER" id="PTHR42776">
    <property type="entry name" value="SERINE PEPTIDASE S9 FAMILY MEMBER"/>
    <property type="match status" value="1"/>
</dbReference>
<name>A0ABT1IJ40_9PSEU</name>
<keyword evidence="1" id="KW-0378">Hydrolase</keyword>
<feature type="compositionally biased region" description="Basic and acidic residues" evidence="2">
    <location>
        <begin position="1"/>
        <end position="12"/>
    </location>
</feature>
<organism evidence="4 5">
    <name type="scientific">Actinokineospora diospyrosa</name>
    <dbReference type="NCBI Taxonomy" id="103728"/>
    <lineage>
        <taxon>Bacteria</taxon>
        <taxon>Bacillati</taxon>
        <taxon>Actinomycetota</taxon>
        <taxon>Actinomycetes</taxon>
        <taxon>Pseudonocardiales</taxon>
        <taxon>Pseudonocardiaceae</taxon>
        <taxon>Actinokineospora</taxon>
    </lineage>
</organism>
<dbReference type="SUPFAM" id="SSF53474">
    <property type="entry name" value="alpha/beta-Hydrolases"/>
    <property type="match status" value="1"/>
</dbReference>
<comment type="caution">
    <text evidence="4">The sequence shown here is derived from an EMBL/GenBank/DDBJ whole genome shotgun (WGS) entry which is preliminary data.</text>
</comment>
<evidence type="ECO:0000313" key="5">
    <source>
        <dbReference type="Proteomes" id="UP001205185"/>
    </source>
</evidence>
<reference evidence="4 5" key="1">
    <citation type="submission" date="2022-06" db="EMBL/GenBank/DDBJ databases">
        <title>Genomic Encyclopedia of Archaeal and Bacterial Type Strains, Phase II (KMG-II): from individual species to whole genera.</title>
        <authorList>
            <person name="Goeker M."/>
        </authorList>
    </citation>
    <scope>NUCLEOTIDE SEQUENCE [LARGE SCALE GENOMIC DNA]</scope>
    <source>
        <strain evidence="4 5">DSM 44255</strain>
    </source>
</reference>
<accession>A0ABT1IJ40</accession>
<gene>
    <name evidence="4" type="ORF">LV75_005195</name>
</gene>
<evidence type="ECO:0000256" key="2">
    <source>
        <dbReference type="SAM" id="MobiDB-lite"/>
    </source>
</evidence>
<evidence type="ECO:0000256" key="1">
    <source>
        <dbReference type="ARBA" id="ARBA00022801"/>
    </source>
</evidence>
<dbReference type="RefSeq" id="WP_253889592.1">
    <property type="nucleotide sequence ID" value="NZ_BAAAVB010000008.1"/>
</dbReference>
<sequence length="505" mass="53185">MSGERRWRDRAWEGGPSAELSAPRHPSLVERNPAVLPWRDVLLDLDLAGLAPGRALVEQIAITTGDGRTWVLPLSGVLATRLAWHPELPLVAGLVLRDRRACPWVADHRARKVFVHNGVRAAVSLLMPDRPPLAWCGGLRLALLTTSDRPEPVTRDDRPPEPTVLEAAGPAWVDLLPSVAALEQVAAARVAVFDHGKGELREVTEALLVSGVTVADGVLRVEHLSGAIDPGRGGPPDFGLCPGTVEVDVVGAAGAAVGEVADAEEAPTTGSPVPLGDRAFLTLRTPPEAAGPAVLWIHSTAPGEAPSEHAPPTLVETGCPVAVLDLSLHWPAHSTADLLIGQITTAVRAAVCALTARHPAAVVVGGHSFGATLALLALAHVDGLTAAIVHSGCYDRTSTPFGFQWEQRSYWEVPQVYQAFSAVHLADRLAGPVLVVHGTDDLNTATPPDQALGLYRTIVAAGGRARLVLLPGEGHNFQFAENLRFLTAEHATWLARSAASAGGER</sequence>
<dbReference type="Proteomes" id="UP001205185">
    <property type="component" value="Unassembled WGS sequence"/>
</dbReference>
<dbReference type="InterPro" id="IPR029058">
    <property type="entry name" value="AB_hydrolase_fold"/>
</dbReference>